<name>A0A6A5Z596_9PLEO</name>
<evidence type="ECO:0008006" key="5">
    <source>
        <dbReference type="Google" id="ProtNLM"/>
    </source>
</evidence>
<dbReference type="EMBL" id="ML977326">
    <property type="protein sequence ID" value="KAF2114037.1"/>
    <property type="molecule type" value="Genomic_DNA"/>
</dbReference>
<dbReference type="InterPro" id="IPR044053">
    <property type="entry name" value="AsaB-like"/>
</dbReference>
<accession>A0A6A5Z596</accession>
<reference evidence="3" key="1">
    <citation type="journal article" date="2020" name="Stud. Mycol.">
        <title>101 Dothideomycetes genomes: a test case for predicting lifestyles and emergence of pathogens.</title>
        <authorList>
            <person name="Haridas S."/>
            <person name="Albert R."/>
            <person name="Binder M."/>
            <person name="Bloem J."/>
            <person name="Labutti K."/>
            <person name="Salamov A."/>
            <person name="Andreopoulos B."/>
            <person name="Baker S."/>
            <person name="Barry K."/>
            <person name="Bills G."/>
            <person name="Bluhm B."/>
            <person name="Cannon C."/>
            <person name="Castanera R."/>
            <person name="Culley D."/>
            <person name="Daum C."/>
            <person name="Ezra D."/>
            <person name="Gonzalez J."/>
            <person name="Henrissat B."/>
            <person name="Kuo A."/>
            <person name="Liang C."/>
            <person name="Lipzen A."/>
            <person name="Lutzoni F."/>
            <person name="Magnuson J."/>
            <person name="Mondo S."/>
            <person name="Nolan M."/>
            <person name="Ohm R."/>
            <person name="Pangilinan J."/>
            <person name="Park H.-J."/>
            <person name="Ramirez L."/>
            <person name="Alfaro M."/>
            <person name="Sun H."/>
            <person name="Tritt A."/>
            <person name="Yoshinaga Y."/>
            <person name="Zwiers L.-H."/>
            <person name="Turgeon B."/>
            <person name="Goodwin S."/>
            <person name="Spatafora J."/>
            <person name="Crous P."/>
            <person name="Grigoriev I."/>
        </authorList>
    </citation>
    <scope>NUCLEOTIDE SEQUENCE</scope>
    <source>
        <strain evidence="3">CBS 627.86</strain>
    </source>
</reference>
<dbReference type="NCBIfam" id="NF041278">
    <property type="entry name" value="CmcJ_NvfI_EfuI"/>
    <property type="match status" value="1"/>
</dbReference>
<protein>
    <recommendedName>
        <fullName evidence="5">Methyltransferase</fullName>
    </recommendedName>
</protein>
<dbReference type="Proteomes" id="UP000799770">
    <property type="component" value="Unassembled WGS sequence"/>
</dbReference>
<proteinExistence type="inferred from homology"/>
<evidence type="ECO:0000313" key="4">
    <source>
        <dbReference type="Proteomes" id="UP000799770"/>
    </source>
</evidence>
<dbReference type="AlphaFoldDB" id="A0A6A5Z596"/>
<dbReference type="GO" id="GO:0016491">
    <property type="term" value="F:oxidoreductase activity"/>
    <property type="evidence" value="ECO:0007669"/>
    <property type="project" value="UniProtKB-KW"/>
</dbReference>
<organism evidence="3 4">
    <name type="scientific">Lophiotrema nucula</name>
    <dbReference type="NCBI Taxonomy" id="690887"/>
    <lineage>
        <taxon>Eukaryota</taxon>
        <taxon>Fungi</taxon>
        <taxon>Dikarya</taxon>
        <taxon>Ascomycota</taxon>
        <taxon>Pezizomycotina</taxon>
        <taxon>Dothideomycetes</taxon>
        <taxon>Pleosporomycetidae</taxon>
        <taxon>Pleosporales</taxon>
        <taxon>Lophiotremataceae</taxon>
        <taxon>Lophiotrema</taxon>
    </lineage>
</organism>
<keyword evidence="1" id="KW-0560">Oxidoreductase</keyword>
<sequence>MSDVYTTLGFLRDLPKYHTEQPYEAFGHPELPPEALTNCELEYIEGIRVVDAREEDHSPCLDINGFCFIEAPSKFTPRPGQIEESNIEDPIITRYLDDTRNIVQEYLRANRVICFDWRYRKNILQTATGYEERNSSRTFALPPGINVHCDYSYNGGHDRLEMHLLPEELENIRSGHSKAVLMNAWRPLLVVQNAPLMICDRQTVRKTDLVEVDKILSDKVEKGFHIHHRDWHRWYYLSEQTPDELALFKSWVPETPGEIADYPPHGAGRLEHEILDSLRESIEVRMIVIWK</sequence>
<comment type="similarity">
    <text evidence="2">Belongs to the asaB hydroxylase/desaturase family.</text>
</comment>
<gene>
    <name evidence="3" type="ORF">BDV96DRAFT_647525</name>
</gene>
<dbReference type="OrthoDB" id="412788at2759"/>
<dbReference type="PANTHER" id="PTHR34598">
    <property type="entry name" value="BLL6449 PROTEIN"/>
    <property type="match status" value="1"/>
</dbReference>
<evidence type="ECO:0000313" key="3">
    <source>
        <dbReference type="EMBL" id="KAF2114037.1"/>
    </source>
</evidence>
<keyword evidence="4" id="KW-1185">Reference proteome</keyword>
<evidence type="ECO:0000256" key="1">
    <source>
        <dbReference type="ARBA" id="ARBA00023002"/>
    </source>
</evidence>
<dbReference type="PANTHER" id="PTHR34598:SF3">
    <property type="entry name" value="OXIDOREDUCTASE AN1597"/>
    <property type="match status" value="1"/>
</dbReference>
<evidence type="ECO:0000256" key="2">
    <source>
        <dbReference type="ARBA" id="ARBA00023604"/>
    </source>
</evidence>